<keyword evidence="11" id="KW-1185">Reference proteome</keyword>
<dbReference type="GO" id="GO:1902758">
    <property type="term" value="P:bis(molybdopterin guanine dinucleotide)molybdenum biosynthetic process"/>
    <property type="evidence" value="ECO:0007669"/>
    <property type="project" value="TreeGrafter"/>
</dbReference>
<feature type="binding site" evidence="8">
    <location>
        <position position="61"/>
    </location>
    <ligand>
        <name>GTP</name>
        <dbReference type="ChEBI" id="CHEBI:37565"/>
    </ligand>
</feature>
<keyword evidence="2 8" id="KW-0808">Transferase</keyword>
<dbReference type="PANTHER" id="PTHR19136">
    <property type="entry name" value="MOLYBDENUM COFACTOR GUANYLYLTRANSFERASE"/>
    <property type="match status" value="1"/>
</dbReference>
<evidence type="ECO:0000256" key="1">
    <source>
        <dbReference type="ARBA" id="ARBA00022490"/>
    </source>
</evidence>
<comment type="subunit">
    <text evidence="8">Monomer.</text>
</comment>
<organism evidence="10 11">
    <name type="scientific">Teichococcus oryzae</name>
    <dbReference type="NCBI Taxonomy" id="1608942"/>
    <lineage>
        <taxon>Bacteria</taxon>
        <taxon>Pseudomonadati</taxon>
        <taxon>Pseudomonadota</taxon>
        <taxon>Alphaproteobacteria</taxon>
        <taxon>Acetobacterales</taxon>
        <taxon>Roseomonadaceae</taxon>
        <taxon>Roseomonas</taxon>
    </lineage>
</organism>
<dbReference type="GO" id="GO:0005525">
    <property type="term" value="F:GTP binding"/>
    <property type="evidence" value="ECO:0007669"/>
    <property type="project" value="UniProtKB-UniRule"/>
</dbReference>
<comment type="caution">
    <text evidence="10">The sequence shown here is derived from an EMBL/GenBank/DDBJ whole genome shotgun (WGS) entry which is preliminary data.</text>
</comment>
<dbReference type="Pfam" id="PF12804">
    <property type="entry name" value="NTP_transf_3"/>
    <property type="match status" value="1"/>
</dbReference>
<dbReference type="NCBIfam" id="TIGR02665">
    <property type="entry name" value="molyb_mobA"/>
    <property type="match status" value="1"/>
</dbReference>
<comment type="catalytic activity">
    <reaction evidence="8">
        <text>Mo-molybdopterin + GTP + H(+) = Mo-molybdopterin guanine dinucleotide + diphosphate</text>
        <dbReference type="Rhea" id="RHEA:34243"/>
        <dbReference type="ChEBI" id="CHEBI:15378"/>
        <dbReference type="ChEBI" id="CHEBI:33019"/>
        <dbReference type="ChEBI" id="CHEBI:37565"/>
        <dbReference type="ChEBI" id="CHEBI:71302"/>
        <dbReference type="ChEBI" id="CHEBI:71310"/>
        <dbReference type="EC" id="2.7.7.77"/>
    </reaction>
</comment>
<keyword evidence="5 8" id="KW-0460">Magnesium</keyword>
<evidence type="ECO:0000256" key="3">
    <source>
        <dbReference type="ARBA" id="ARBA00022723"/>
    </source>
</evidence>
<name>A0A5B2TI12_9PROT</name>
<evidence type="ECO:0000256" key="6">
    <source>
        <dbReference type="ARBA" id="ARBA00023134"/>
    </source>
</evidence>
<keyword evidence="1 8" id="KW-0963">Cytoplasm</keyword>
<dbReference type="OrthoDB" id="9788394at2"/>
<evidence type="ECO:0000313" key="10">
    <source>
        <dbReference type="EMBL" id="KAA2213645.1"/>
    </source>
</evidence>
<dbReference type="HAMAP" id="MF_00316">
    <property type="entry name" value="MobA"/>
    <property type="match status" value="1"/>
</dbReference>
<sequence>MDGAAPEGPEWRNRTLGAILAGGQGLRMGGGDKPLRLLGRRTLLDHVAAALRPQVAALLLNANGPPARFAGWRDAVVPDSPPSQGPLSGILAALDWAAAHCPDLPWVVTVPGDTPFIPADLVEGLHAARMAAGMPIACARSGGQPHPPVALWPVALRESLRAALARGEGGIRRWAEPLGLAMAEWPDQPQDPFFNCNTPEDLHAAEARLRG</sequence>
<dbReference type="InterPro" id="IPR025877">
    <property type="entry name" value="MobA-like_NTP_Trfase"/>
</dbReference>
<evidence type="ECO:0000256" key="2">
    <source>
        <dbReference type="ARBA" id="ARBA00022679"/>
    </source>
</evidence>
<feature type="binding site" evidence="8">
    <location>
        <position position="113"/>
    </location>
    <ligand>
        <name>Mg(2+)</name>
        <dbReference type="ChEBI" id="CHEBI:18420"/>
    </ligand>
</feature>
<evidence type="ECO:0000259" key="9">
    <source>
        <dbReference type="Pfam" id="PF12804"/>
    </source>
</evidence>
<evidence type="ECO:0000256" key="4">
    <source>
        <dbReference type="ARBA" id="ARBA00022741"/>
    </source>
</evidence>
<proteinExistence type="inferred from homology"/>
<comment type="domain">
    <text evidence="8">The N-terminal domain determines nucleotide recognition and specific binding, while the C-terminal domain determines the specific binding to the target protein.</text>
</comment>
<comment type="subcellular location">
    <subcellularLocation>
        <location evidence="8">Cytoplasm</location>
    </subcellularLocation>
</comment>
<dbReference type="EC" id="2.7.7.77" evidence="8"/>
<dbReference type="Proteomes" id="UP000322110">
    <property type="component" value="Unassembled WGS sequence"/>
</dbReference>
<feature type="domain" description="MobA-like NTP transferase" evidence="9">
    <location>
        <begin position="17"/>
        <end position="176"/>
    </location>
</feature>
<keyword evidence="10" id="KW-0548">Nucleotidyltransferase</keyword>
<dbReference type="InterPro" id="IPR013482">
    <property type="entry name" value="Molybde_CF_guanTrfase"/>
</dbReference>
<feature type="binding site" evidence="8">
    <location>
        <position position="33"/>
    </location>
    <ligand>
        <name>GTP</name>
        <dbReference type="ChEBI" id="CHEBI:37565"/>
    </ligand>
</feature>
<keyword evidence="4 8" id="KW-0547">Nucleotide-binding</keyword>
<keyword evidence="6 8" id="KW-0342">GTP-binding</keyword>
<evidence type="ECO:0000256" key="5">
    <source>
        <dbReference type="ARBA" id="ARBA00022842"/>
    </source>
</evidence>
<gene>
    <name evidence="8 10" type="primary">mobA</name>
    <name evidence="10" type="ORF">F0Q34_06100</name>
</gene>
<comment type="function">
    <text evidence="8">Transfers a GMP moiety from GTP to Mo-molybdopterin (Mo-MPT) cofactor (Moco or molybdenum cofactor) to form Mo-molybdopterin guanine dinucleotide (Mo-MGD) cofactor.</text>
</comment>
<feature type="binding site" evidence="8">
    <location>
        <position position="113"/>
    </location>
    <ligand>
        <name>GTP</name>
        <dbReference type="ChEBI" id="CHEBI:37565"/>
    </ligand>
</feature>
<comment type="cofactor">
    <cofactor evidence="8">
        <name>Mg(2+)</name>
        <dbReference type="ChEBI" id="CHEBI:18420"/>
    </cofactor>
</comment>
<dbReference type="AlphaFoldDB" id="A0A5B2TI12"/>
<protein>
    <recommendedName>
        <fullName evidence="8">Molybdenum cofactor guanylyltransferase</fullName>
        <shortName evidence="8">MoCo guanylyltransferase</shortName>
        <ecNumber evidence="8">2.7.7.77</ecNumber>
    </recommendedName>
    <alternativeName>
        <fullName evidence="8">GTP:molybdopterin guanylyltransferase</fullName>
    </alternativeName>
    <alternativeName>
        <fullName evidence="8">Mo-MPT guanylyltransferase</fullName>
    </alternativeName>
    <alternativeName>
        <fullName evidence="8">Molybdopterin guanylyltransferase</fullName>
    </alternativeName>
    <alternativeName>
        <fullName evidence="8">Molybdopterin-guanine dinucleotide synthase</fullName>
        <shortName evidence="8">MGD synthase</shortName>
    </alternativeName>
</protein>
<dbReference type="CDD" id="cd02503">
    <property type="entry name" value="MobA"/>
    <property type="match status" value="1"/>
</dbReference>
<dbReference type="GO" id="GO:0046872">
    <property type="term" value="F:metal ion binding"/>
    <property type="evidence" value="ECO:0007669"/>
    <property type="project" value="UniProtKB-KW"/>
</dbReference>
<dbReference type="GO" id="GO:0061603">
    <property type="term" value="F:molybdenum cofactor guanylyltransferase activity"/>
    <property type="evidence" value="ECO:0007669"/>
    <property type="project" value="UniProtKB-EC"/>
</dbReference>
<dbReference type="RefSeq" id="WP_149811302.1">
    <property type="nucleotide sequence ID" value="NZ_VUKA01000002.1"/>
</dbReference>
<comment type="similarity">
    <text evidence="8">Belongs to the MobA family.</text>
</comment>
<dbReference type="PANTHER" id="PTHR19136:SF81">
    <property type="entry name" value="MOLYBDENUM COFACTOR GUANYLYLTRANSFERASE"/>
    <property type="match status" value="1"/>
</dbReference>
<evidence type="ECO:0000256" key="7">
    <source>
        <dbReference type="ARBA" id="ARBA00023150"/>
    </source>
</evidence>
<dbReference type="EMBL" id="VUKA01000002">
    <property type="protein sequence ID" value="KAA2213645.1"/>
    <property type="molecule type" value="Genomic_DNA"/>
</dbReference>
<keyword evidence="3 8" id="KW-0479">Metal-binding</keyword>
<accession>A0A5B2TI12</accession>
<reference evidence="10 11" key="1">
    <citation type="journal article" date="2015" name="Int. J. Syst. Evol. Microbiol.">
        <title>Roseomonas oryzae sp. nov., isolated from paddy rhizosphere soil.</title>
        <authorList>
            <person name="Ramaprasad E.V."/>
            <person name="Sasikala Ch."/>
            <person name="Ramana Ch.V."/>
        </authorList>
    </citation>
    <scope>NUCLEOTIDE SEQUENCE [LARGE SCALE GENOMIC DNA]</scope>
    <source>
        <strain evidence="10 11">KCTC 42542</strain>
    </source>
</reference>
<feature type="binding site" evidence="8">
    <location>
        <begin position="20"/>
        <end position="22"/>
    </location>
    <ligand>
        <name>GTP</name>
        <dbReference type="ChEBI" id="CHEBI:37565"/>
    </ligand>
</feature>
<evidence type="ECO:0000256" key="8">
    <source>
        <dbReference type="HAMAP-Rule" id="MF_00316"/>
    </source>
</evidence>
<dbReference type="SUPFAM" id="SSF53448">
    <property type="entry name" value="Nucleotide-diphospho-sugar transferases"/>
    <property type="match status" value="1"/>
</dbReference>
<dbReference type="GO" id="GO:0005737">
    <property type="term" value="C:cytoplasm"/>
    <property type="evidence" value="ECO:0007669"/>
    <property type="project" value="UniProtKB-SubCell"/>
</dbReference>
<dbReference type="InterPro" id="IPR029044">
    <property type="entry name" value="Nucleotide-diphossugar_trans"/>
</dbReference>
<feature type="binding site" evidence="8">
    <location>
        <position position="79"/>
    </location>
    <ligand>
        <name>GTP</name>
        <dbReference type="ChEBI" id="CHEBI:37565"/>
    </ligand>
</feature>
<dbReference type="Gene3D" id="3.90.550.10">
    <property type="entry name" value="Spore Coat Polysaccharide Biosynthesis Protein SpsA, Chain A"/>
    <property type="match status" value="1"/>
</dbReference>
<evidence type="ECO:0000313" key="11">
    <source>
        <dbReference type="Proteomes" id="UP000322110"/>
    </source>
</evidence>
<keyword evidence="7 8" id="KW-0501">Molybdenum cofactor biosynthesis</keyword>